<proteinExistence type="predicted"/>
<keyword evidence="3" id="KW-1185">Reference proteome</keyword>
<feature type="compositionally biased region" description="Basic and acidic residues" evidence="1">
    <location>
        <begin position="54"/>
        <end position="76"/>
    </location>
</feature>
<dbReference type="Proteomes" id="UP000410492">
    <property type="component" value="Unassembled WGS sequence"/>
</dbReference>
<accession>A0A653BPA8</accession>
<gene>
    <name evidence="2" type="ORF">CALMAC_LOCUS2613</name>
</gene>
<sequence>MDGSLPKNDYIGTCNSNRETIPQPPKPAQPEQNGQGCSKENEQVGELNKKKLKLFKESQEDKKPEAMYLSRLERTRQTGSNKN</sequence>
<evidence type="ECO:0000313" key="2">
    <source>
        <dbReference type="EMBL" id="VEN37324.1"/>
    </source>
</evidence>
<dbReference type="EMBL" id="CAACVG010003236">
    <property type="protein sequence ID" value="VEN37324.1"/>
    <property type="molecule type" value="Genomic_DNA"/>
</dbReference>
<protein>
    <submittedName>
        <fullName evidence="2">Uncharacterized protein</fullName>
    </submittedName>
</protein>
<evidence type="ECO:0000256" key="1">
    <source>
        <dbReference type="SAM" id="MobiDB-lite"/>
    </source>
</evidence>
<evidence type="ECO:0000313" key="3">
    <source>
        <dbReference type="Proteomes" id="UP000410492"/>
    </source>
</evidence>
<organism evidence="2 3">
    <name type="scientific">Callosobruchus maculatus</name>
    <name type="common">Southern cowpea weevil</name>
    <name type="synonym">Pulse bruchid</name>
    <dbReference type="NCBI Taxonomy" id="64391"/>
    <lineage>
        <taxon>Eukaryota</taxon>
        <taxon>Metazoa</taxon>
        <taxon>Ecdysozoa</taxon>
        <taxon>Arthropoda</taxon>
        <taxon>Hexapoda</taxon>
        <taxon>Insecta</taxon>
        <taxon>Pterygota</taxon>
        <taxon>Neoptera</taxon>
        <taxon>Endopterygota</taxon>
        <taxon>Coleoptera</taxon>
        <taxon>Polyphaga</taxon>
        <taxon>Cucujiformia</taxon>
        <taxon>Chrysomeloidea</taxon>
        <taxon>Chrysomelidae</taxon>
        <taxon>Bruchinae</taxon>
        <taxon>Bruchini</taxon>
        <taxon>Callosobruchus</taxon>
    </lineage>
</organism>
<name>A0A653BPA8_CALMS</name>
<reference evidence="2 3" key="1">
    <citation type="submission" date="2019-01" db="EMBL/GenBank/DDBJ databases">
        <authorList>
            <person name="Sayadi A."/>
        </authorList>
    </citation>
    <scope>NUCLEOTIDE SEQUENCE [LARGE SCALE GENOMIC DNA]</scope>
</reference>
<dbReference type="AlphaFoldDB" id="A0A653BPA8"/>
<feature type="region of interest" description="Disordered" evidence="1">
    <location>
        <begin position="1"/>
        <end position="83"/>
    </location>
</feature>